<dbReference type="InterPro" id="IPR054000">
    <property type="entry name" value="MLKL_N"/>
</dbReference>
<feature type="domain" description="Mixed lineage kinase" evidence="2">
    <location>
        <begin position="7"/>
        <end position="114"/>
    </location>
</feature>
<dbReference type="Gene3D" id="1.20.930.20">
    <property type="entry name" value="Adaptor protein Cbl, N-terminal domain"/>
    <property type="match status" value="1"/>
</dbReference>
<accession>A0A4S4M401</accession>
<feature type="compositionally biased region" description="Acidic residues" evidence="1">
    <location>
        <begin position="316"/>
        <end position="325"/>
    </location>
</feature>
<dbReference type="InterPro" id="IPR059179">
    <property type="entry name" value="MLKL-like_MCAfunc"/>
</dbReference>
<dbReference type="CDD" id="cd21037">
    <property type="entry name" value="MLKL_NTD"/>
    <property type="match status" value="1"/>
</dbReference>
<feature type="region of interest" description="Disordered" evidence="1">
    <location>
        <begin position="179"/>
        <end position="228"/>
    </location>
</feature>
<feature type="compositionally biased region" description="Low complexity" evidence="1">
    <location>
        <begin position="197"/>
        <end position="225"/>
    </location>
</feature>
<evidence type="ECO:0000259" key="2">
    <source>
        <dbReference type="Pfam" id="PF22215"/>
    </source>
</evidence>
<dbReference type="OrthoDB" id="3215763at2759"/>
<dbReference type="EMBL" id="SGPL01000034">
    <property type="protein sequence ID" value="THH19862.1"/>
    <property type="molecule type" value="Genomic_DNA"/>
</dbReference>
<keyword evidence="4" id="KW-1185">Reference proteome</keyword>
<dbReference type="InterPro" id="IPR036537">
    <property type="entry name" value="Adaptor_Cbl_N_dom_sf"/>
</dbReference>
<feature type="compositionally biased region" description="Polar residues" evidence="1">
    <location>
        <begin position="250"/>
        <end position="281"/>
    </location>
</feature>
<feature type="region of interest" description="Disordered" evidence="1">
    <location>
        <begin position="247"/>
        <end position="384"/>
    </location>
</feature>
<name>A0A4S4M401_9AGAM</name>
<gene>
    <name evidence="3" type="ORF">EW146_g1406</name>
</gene>
<protein>
    <recommendedName>
        <fullName evidence="2">Mixed lineage kinase domain-containing protein</fullName>
    </recommendedName>
</protein>
<evidence type="ECO:0000256" key="1">
    <source>
        <dbReference type="SAM" id="MobiDB-lite"/>
    </source>
</evidence>
<reference evidence="3 4" key="1">
    <citation type="submission" date="2019-02" db="EMBL/GenBank/DDBJ databases">
        <title>Genome sequencing of the rare red list fungi Bondarzewia mesenterica.</title>
        <authorList>
            <person name="Buettner E."/>
            <person name="Kellner H."/>
        </authorList>
    </citation>
    <scope>NUCLEOTIDE SEQUENCE [LARGE SCALE GENOMIC DNA]</scope>
    <source>
        <strain evidence="3 4">DSM 108281</strain>
    </source>
</reference>
<organism evidence="3 4">
    <name type="scientific">Bondarzewia mesenterica</name>
    <dbReference type="NCBI Taxonomy" id="1095465"/>
    <lineage>
        <taxon>Eukaryota</taxon>
        <taxon>Fungi</taxon>
        <taxon>Dikarya</taxon>
        <taxon>Basidiomycota</taxon>
        <taxon>Agaricomycotina</taxon>
        <taxon>Agaricomycetes</taxon>
        <taxon>Russulales</taxon>
        <taxon>Bondarzewiaceae</taxon>
        <taxon>Bondarzewia</taxon>
    </lineage>
</organism>
<sequence>MSGAALNTVIASVQLVYHAYVKVRTNRERCARLVERCQMVVDRLQRLVATNGDGSVRDRIHQLETAFEYVAQTIIAVGCQGVITSLLHSDANALQVEMCNNALTELIALFSLEEIVDIGRWQRDLESARLRDQEELLCLGQRIESGNAALMRELAQQGTTINEVYRMVQDVKSNLPNPQAAYWSAPTTPAHSPPSSRPSSSCSVLPSNTMSSSARSSPGQSSVSSGRPIFPRRLSWTARIRKRPVAVMSKLTSPSQSRSADSSGVSEKSCRSVTSTRSASHSKALKGLPRLLDSPPPPYQLCIQNPDSDDRATTSDGEEGTEENLNDASIRAVRAPDSPVPTLLWTRPSSSPVFAPPENTPKGVKARRRRRHSATASPLRHKDSMVLRRKTTSLASHVATAEAFPMPRS</sequence>
<dbReference type="AlphaFoldDB" id="A0A4S4M401"/>
<evidence type="ECO:0000313" key="3">
    <source>
        <dbReference type="EMBL" id="THH19862.1"/>
    </source>
</evidence>
<dbReference type="GO" id="GO:0007166">
    <property type="term" value="P:cell surface receptor signaling pathway"/>
    <property type="evidence" value="ECO:0007669"/>
    <property type="project" value="InterPro"/>
</dbReference>
<proteinExistence type="predicted"/>
<evidence type="ECO:0000313" key="4">
    <source>
        <dbReference type="Proteomes" id="UP000310158"/>
    </source>
</evidence>
<dbReference type="Proteomes" id="UP000310158">
    <property type="component" value="Unassembled WGS sequence"/>
</dbReference>
<feature type="compositionally biased region" description="Basic residues" evidence="1">
    <location>
        <begin position="364"/>
        <end position="373"/>
    </location>
</feature>
<comment type="caution">
    <text evidence="3">The sequence shown here is derived from an EMBL/GenBank/DDBJ whole genome shotgun (WGS) entry which is preliminary data.</text>
</comment>
<dbReference type="Pfam" id="PF22215">
    <property type="entry name" value="MLKL_N"/>
    <property type="match status" value="1"/>
</dbReference>